<dbReference type="InterPro" id="IPR045175">
    <property type="entry name" value="M28_fam"/>
</dbReference>
<feature type="domain" description="PA" evidence="1">
    <location>
        <begin position="138"/>
        <end position="220"/>
    </location>
</feature>
<dbReference type="InterPro" id="IPR046450">
    <property type="entry name" value="PA_dom_sf"/>
</dbReference>
<dbReference type="Gene3D" id="3.40.630.10">
    <property type="entry name" value="Zn peptidases"/>
    <property type="match status" value="1"/>
</dbReference>
<dbReference type="InterPro" id="IPR003137">
    <property type="entry name" value="PA_domain"/>
</dbReference>
<dbReference type="PANTHER" id="PTHR12147">
    <property type="entry name" value="METALLOPEPTIDASE M28 FAMILY MEMBER"/>
    <property type="match status" value="1"/>
</dbReference>
<dbReference type="SUPFAM" id="SSF52025">
    <property type="entry name" value="PA domain"/>
    <property type="match status" value="1"/>
</dbReference>
<reference evidence="3 4" key="1">
    <citation type="journal article" date="2020" name="ISME J.">
        <title>Comparative genomics reveals insights into cyanobacterial evolution and habitat adaptation.</title>
        <authorList>
            <person name="Chen M.Y."/>
            <person name="Teng W.K."/>
            <person name="Zhao L."/>
            <person name="Hu C.X."/>
            <person name="Zhou Y.K."/>
            <person name="Han B.P."/>
            <person name="Song L.R."/>
            <person name="Shu W.S."/>
        </authorList>
    </citation>
    <scope>NUCLEOTIDE SEQUENCE [LARGE SCALE GENOMIC DNA]</scope>
    <source>
        <strain evidence="3 4">FACHB-288</strain>
    </source>
</reference>
<dbReference type="Pfam" id="PF04389">
    <property type="entry name" value="Peptidase_M28"/>
    <property type="match status" value="1"/>
</dbReference>
<dbReference type="InterPro" id="IPR007484">
    <property type="entry name" value="Peptidase_M28"/>
</dbReference>
<proteinExistence type="predicted"/>
<gene>
    <name evidence="3" type="ORF">H6G24_05030</name>
</gene>
<evidence type="ECO:0000313" key="4">
    <source>
        <dbReference type="Proteomes" id="UP000658514"/>
    </source>
</evidence>
<organism evidence="3 4">
    <name type="scientific">Calothrix parietina FACHB-288</name>
    <dbReference type="NCBI Taxonomy" id="2692896"/>
    <lineage>
        <taxon>Bacteria</taxon>
        <taxon>Bacillati</taxon>
        <taxon>Cyanobacteriota</taxon>
        <taxon>Cyanophyceae</taxon>
        <taxon>Nostocales</taxon>
        <taxon>Calotrichaceae</taxon>
        <taxon>Calothrix</taxon>
    </lineage>
</organism>
<dbReference type="Proteomes" id="UP000658514">
    <property type="component" value="Unassembled WGS sequence"/>
</dbReference>
<evidence type="ECO:0000259" key="1">
    <source>
        <dbReference type="Pfam" id="PF02225"/>
    </source>
</evidence>
<dbReference type="PROSITE" id="PS51257">
    <property type="entry name" value="PROKAR_LIPOPROTEIN"/>
    <property type="match status" value="1"/>
</dbReference>
<dbReference type="RefSeq" id="WP_190538800.1">
    <property type="nucleotide sequence ID" value="NZ_JACJQH010000006.1"/>
</dbReference>
<feature type="domain" description="Peptidase M28" evidence="2">
    <location>
        <begin position="245"/>
        <end position="412"/>
    </location>
</feature>
<evidence type="ECO:0000259" key="2">
    <source>
        <dbReference type="Pfam" id="PF04389"/>
    </source>
</evidence>
<name>A0ABR8A4X1_9CYAN</name>
<protein>
    <submittedName>
        <fullName evidence="3">M28 family peptidase</fullName>
    </submittedName>
</protein>
<evidence type="ECO:0000313" key="3">
    <source>
        <dbReference type="EMBL" id="MBD2194859.1"/>
    </source>
</evidence>
<dbReference type="EMBL" id="JACJQH010000006">
    <property type="protein sequence ID" value="MBD2194859.1"/>
    <property type="molecule type" value="Genomic_DNA"/>
</dbReference>
<sequence>MSPLSPKLTNSWFNTALAAILVSISTGCSLPSTRVSNIVASLPKAEAQESDRTNQTHQTNQIYADVQALVNFGPRVAGTPVMEKASAYLVERYRQAGYVTKIQTFTYEKFVDLGSNLVINGTTIPGRALDGTIKGNLNAPLVAVPNFGQTEDFAKVNVKGAIAIVRRGKIRFSQKAKNAIAAGAIGLVVVNNEPGNLTSAGLGEKVTIPVLGISGDRGNPLLEQKTPVNVTLNVNGQQQVVTGRNVIAHLPGVTQPKLILGGHYDSVEGSPGANDNASGTAVVLGMARNLANTKLARQIWFIAFDGEEDGLHGSEAFVDTAKPEFLAGLKAMLNFDMVGVNQQLFISGTSALTAIAQTIDPDIKTAGSYNNGGSDHASFASKKVPVLFFHRGDEPNYHSPNDKNVDAKLLDETMSNGLSIVKQLLPSE</sequence>
<dbReference type="Pfam" id="PF02225">
    <property type="entry name" value="PA"/>
    <property type="match status" value="1"/>
</dbReference>
<dbReference type="SUPFAM" id="SSF53187">
    <property type="entry name" value="Zn-dependent exopeptidases"/>
    <property type="match status" value="1"/>
</dbReference>
<dbReference type="PANTHER" id="PTHR12147:SF26">
    <property type="entry name" value="PEPTIDASE M28 DOMAIN-CONTAINING PROTEIN"/>
    <property type="match status" value="1"/>
</dbReference>
<accession>A0ABR8A4X1</accession>
<keyword evidence="4" id="KW-1185">Reference proteome</keyword>
<comment type="caution">
    <text evidence="3">The sequence shown here is derived from an EMBL/GenBank/DDBJ whole genome shotgun (WGS) entry which is preliminary data.</text>
</comment>
<dbReference type="Gene3D" id="3.50.30.30">
    <property type="match status" value="1"/>
</dbReference>